<feature type="compositionally biased region" description="Basic and acidic residues" evidence="1">
    <location>
        <begin position="42"/>
        <end position="54"/>
    </location>
</feature>
<dbReference type="RefSeq" id="WP_172356693.1">
    <property type="nucleotide sequence ID" value="NZ_BLLH01000006.1"/>
</dbReference>
<protein>
    <submittedName>
        <fullName evidence="2">Uncharacterized protein</fullName>
    </submittedName>
</protein>
<comment type="caution">
    <text evidence="2">The sequence shown here is derived from an EMBL/GenBank/DDBJ whole genome shotgun (WGS) entry which is preliminary data.</text>
</comment>
<feature type="region of interest" description="Disordered" evidence="1">
    <location>
        <begin position="35"/>
        <end position="54"/>
    </location>
</feature>
<proteinExistence type="predicted"/>
<evidence type="ECO:0000256" key="1">
    <source>
        <dbReference type="SAM" id="MobiDB-lite"/>
    </source>
</evidence>
<dbReference type="Proteomes" id="UP000475928">
    <property type="component" value="Unassembled WGS sequence"/>
</dbReference>
<evidence type="ECO:0000313" key="3">
    <source>
        <dbReference type="Proteomes" id="UP000475928"/>
    </source>
</evidence>
<sequence length="54" mass="6081">MLKNEVIQVNETNKIIVSDDKRILEVSPSKRTVIRNNGSTKTAEDKEQKALAIN</sequence>
<dbReference type="EMBL" id="BLLH01000006">
    <property type="protein sequence ID" value="GFH40817.1"/>
    <property type="molecule type" value="Genomic_DNA"/>
</dbReference>
<keyword evidence="3" id="KW-1185">Reference proteome</keyword>
<accession>A0A6A0BAG2</accession>
<dbReference type="AlphaFoldDB" id="A0A6A0BAG2"/>
<reference evidence="2 3" key="1">
    <citation type="submission" date="2020-02" db="EMBL/GenBank/DDBJ databases">
        <title>Draft genome sequence of Lactococcus sp. Hs20B0-1.</title>
        <authorList>
            <person name="Noda S."/>
            <person name="Yuki M."/>
            <person name="Ohkuma M."/>
        </authorList>
    </citation>
    <scope>NUCLEOTIDE SEQUENCE [LARGE SCALE GENOMIC DNA]</scope>
    <source>
        <strain evidence="2 3">Hs20B0-1</strain>
    </source>
</reference>
<gene>
    <name evidence="2" type="ORF">Hs20B_12150</name>
</gene>
<evidence type="ECO:0000313" key="2">
    <source>
        <dbReference type="EMBL" id="GFH40817.1"/>
    </source>
</evidence>
<organism evidence="2 3">
    <name type="scientific">Pseudolactococcus insecticola</name>
    <dbReference type="NCBI Taxonomy" id="2709158"/>
    <lineage>
        <taxon>Bacteria</taxon>
        <taxon>Bacillati</taxon>
        <taxon>Bacillota</taxon>
        <taxon>Bacilli</taxon>
        <taxon>Lactobacillales</taxon>
        <taxon>Streptococcaceae</taxon>
        <taxon>Pseudolactococcus</taxon>
    </lineage>
</organism>
<name>A0A6A0BAG2_9LACT</name>